<accession>A0A323T930</accession>
<evidence type="ECO:0000313" key="3">
    <source>
        <dbReference type="Proteomes" id="UP000248214"/>
    </source>
</evidence>
<evidence type="ECO:0000313" key="2">
    <source>
        <dbReference type="EMBL" id="PYZ92081.1"/>
    </source>
</evidence>
<protein>
    <recommendedName>
        <fullName evidence="4">DUF2628 domain-containing protein</fullName>
    </recommendedName>
</protein>
<dbReference type="EMBL" id="PDOD01000005">
    <property type="protein sequence ID" value="PYZ92081.1"/>
    <property type="molecule type" value="Genomic_DNA"/>
</dbReference>
<gene>
    <name evidence="2" type="ORF">CR194_17980</name>
</gene>
<proteinExistence type="predicted"/>
<keyword evidence="1" id="KW-0812">Transmembrane</keyword>
<dbReference type="Proteomes" id="UP000248214">
    <property type="component" value="Unassembled WGS sequence"/>
</dbReference>
<feature type="transmembrane region" description="Helical" evidence="1">
    <location>
        <begin position="68"/>
        <end position="93"/>
    </location>
</feature>
<dbReference type="AlphaFoldDB" id="A0A323T930"/>
<sequence length="303" mass="35167">MNSHHSNKSKMLLSISNPIIQKIVGENSSYYHEKWTKHQDPLTYSGWNWAAFFFTPFWLAYRHMYLWVIVFFLLYLTGIILVAFFPAVIHMGFLPAPSLWIWQLTYPILVNIFFGAKGNAFYSQRVAKLALFYEGKLQKPMAPLFTRTGRSWISAIIVPAVIWIFLFIPYQTVESWTFNPSLAPGVYVYSDDSPTPTGILDVEETPSFQKYEARINFLYYGEEPVGDRSFMIKLFYKESPETDDWALERERSYGIFSSNRVTLGLIDAEDPASKTGEYLLEIYIDDQLQAEEKFEITAPNQPQ</sequence>
<name>A0A323T930_9BACI</name>
<keyword evidence="1" id="KW-0472">Membrane</keyword>
<dbReference type="OrthoDB" id="6691119at2"/>
<evidence type="ECO:0000256" key="1">
    <source>
        <dbReference type="SAM" id="Phobius"/>
    </source>
</evidence>
<dbReference type="Pfam" id="PF10947">
    <property type="entry name" value="DUF2628"/>
    <property type="match status" value="1"/>
</dbReference>
<organism evidence="2 3">
    <name type="scientific">Salipaludibacillus keqinensis</name>
    <dbReference type="NCBI Taxonomy" id="2045207"/>
    <lineage>
        <taxon>Bacteria</taxon>
        <taxon>Bacillati</taxon>
        <taxon>Bacillota</taxon>
        <taxon>Bacilli</taxon>
        <taxon>Bacillales</taxon>
        <taxon>Bacillaceae</taxon>
    </lineage>
</organism>
<dbReference type="InterPro" id="IPR024399">
    <property type="entry name" value="DUF2628"/>
</dbReference>
<keyword evidence="3" id="KW-1185">Reference proteome</keyword>
<dbReference type="RefSeq" id="WP_110611644.1">
    <property type="nucleotide sequence ID" value="NZ_PDOD01000005.1"/>
</dbReference>
<keyword evidence="1" id="KW-1133">Transmembrane helix</keyword>
<evidence type="ECO:0008006" key="4">
    <source>
        <dbReference type="Google" id="ProtNLM"/>
    </source>
</evidence>
<reference evidence="2 3" key="1">
    <citation type="submission" date="2017-10" db="EMBL/GenBank/DDBJ databases">
        <title>Bacillus sp. nov., a halophilic bacterium isolated from a Keqin Lake.</title>
        <authorList>
            <person name="Wang H."/>
        </authorList>
    </citation>
    <scope>NUCLEOTIDE SEQUENCE [LARGE SCALE GENOMIC DNA]</scope>
    <source>
        <strain evidence="2 3">KQ-12</strain>
    </source>
</reference>
<comment type="caution">
    <text evidence="2">The sequence shown here is derived from an EMBL/GenBank/DDBJ whole genome shotgun (WGS) entry which is preliminary data.</text>
</comment>
<feature type="transmembrane region" description="Helical" evidence="1">
    <location>
        <begin position="151"/>
        <end position="170"/>
    </location>
</feature>
<feature type="transmembrane region" description="Helical" evidence="1">
    <location>
        <begin position="99"/>
        <end position="116"/>
    </location>
</feature>